<dbReference type="PANTHER" id="PTHR31133">
    <property type="entry name" value="MEMBRANE PROTEIN"/>
    <property type="match status" value="1"/>
</dbReference>
<accession>A0A6A1VC41</accession>
<organism evidence="3 4">
    <name type="scientific">Morella rubra</name>
    <name type="common">Chinese bayberry</name>
    <dbReference type="NCBI Taxonomy" id="262757"/>
    <lineage>
        <taxon>Eukaryota</taxon>
        <taxon>Viridiplantae</taxon>
        <taxon>Streptophyta</taxon>
        <taxon>Embryophyta</taxon>
        <taxon>Tracheophyta</taxon>
        <taxon>Spermatophyta</taxon>
        <taxon>Magnoliopsida</taxon>
        <taxon>eudicotyledons</taxon>
        <taxon>Gunneridae</taxon>
        <taxon>Pentapetalae</taxon>
        <taxon>rosids</taxon>
        <taxon>fabids</taxon>
        <taxon>Fagales</taxon>
        <taxon>Myricaceae</taxon>
        <taxon>Morella</taxon>
    </lineage>
</organism>
<feature type="transmembrane region" description="Helical" evidence="2">
    <location>
        <begin position="63"/>
        <end position="85"/>
    </location>
</feature>
<evidence type="ECO:0000313" key="4">
    <source>
        <dbReference type="Proteomes" id="UP000516437"/>
    </source>
</evidence>
<feature type="region of interest" description="Disordered" evidence="1">
    <location>
        <begin position="304"/>
        <end position="329"/>
    </location>
</feature>
<protein>
    <submittedName>
        <fullName evidence="3">Uncharacterized protein</fullName>
    </submittedName>
</protein>
<evidence type="ECO:0000256" key="2">
    <source>
        <dbReference type="SAM" id="Phobius"/>
    </source>
</evidence>
<feature type="transmembrane region" description="Helical" evidence="2">
    <location>
        <begin position="37"/>
        <end position="57"/>
    </location>
</feature>
<name>A0A6A1VC41_9ROSI</name>
<keyword evidence="4" id="KW-1185">Reference proteome</keyword>
<comment type="caution">
    <text evidence="3">The sequence shown here is derived from an EMBL/GenBank/DDBJ whole genome shotgun (WGS) entry which is preliminary data.</text>
</comment>
<dbReference type="Proteomes" id="UP000516437">
    <property type="component" value="Chromosome 6"/>
</dbReference>
<feature type="transmembrane region" description="Helical" evidence="2">
    <location>
        <begin position="206"/>
        <end position="227"/>
    </location>
</feature>
<feature type="compositionally biased region" description="Basic and acidic residues" evidence="1">
    <location>
        <begin position="544"/>
        <end position="554"/>
    </location>
</feature>
<feature type="transmembrane region" description="Helical" evidence="2">
    <location>
        <begin position="12"/>
        <end position="30"/>
    </location>
</feature>
<feature type="transmembrane region" description="Helical" evidence="2">
    <location>
        <begin position="264"/>
        <end position="293"/>
    </location>
</feature>
<feature type="compositionally biased region" description="Basic and acidic residues" evidence="1">
    <location>
        <begin position="563"/>
        <end position="575"/>
    </location>
</feature>
<dbReference type="AlphaFoldDB" id="A0A6A1VC41"/>
<keyword evidence="2" id="KW-0812">Transmembrane</keyword>
<evidence type="ECO:0000313" key="3">
    <source>
        <dbReference type="EMBL" id="KAB1208750.1"/>
    </source>
</evidence>
<feature type="transmembrane region" description="Helical" evidence="2">
    <location>
        <begin position="121"/>
        <end position="140"/>
    </location>
</feature>
<feature type="compositionally biased region" description="Basic and acidic residues" evidence="1">
    <location>
        <begin position="312"/>
        <end position="325"/>
    </location>
</feature>
<sequence length="575" mass="63861">MEIPAGWSAKLWSFISFLPFFLLLFSLGILKAALVGPAVVGIILIGNSAVIVAALVGPAVVGIILIGNSAVIVGLWPAHFVWTYYCAAKTKRLGPALKIVVLVSLPVPLVLWPLFGEAGSLLGGIGYGFFAPLLATFEAVGENVAAKFYHCFIDGCWSTIIGGCTVVQDFTDFCFHSYFSYMDELIEVLLPDEKPLDIKLSKLPSCLLASLIGMPVDVVLITTVALWKSPYMLLKGWKRLFEDLIGREGPFLETVCVPFAGLAILLWPLAVVGGVIGAIVSSFFLGFYSGAIVHQPGLKYRRNMSSSPESKMVGENHDNDSKNGRENSFTSKLVSEKSRTLKWEIQQYKTMQIWDWLFKSYEVNGRILLRDGLITLDDVGECILKGDCKKLGIKLPAWSILHCLLASAKANSSGLAISDDVELTMMNGPSDKLFEWFIGPLLVMKEQVKRLQLDESEEICLRELVIRCRNDKPEEWDDTEFASSNKVRRAQLQSIIRRLQGIVASMSRIPTFRRRFRNMVKLLYIEALQAGASDNHMGGILKAKDGGKSWSQDEDRIDETENIEEHKAREKENIV</sequence>
<keyword evidence="2" id="KW-1133">Transmembrane helix</keyword>
<keyword evidence="2" id="KW-0472">Membrane</keyword>
<dbReference type="PANTHER" id="PTHR31133:SF2">
    <property type="entry name" value="EXPRESSED PROTEIN"/>
    <property type="match status" value="1"/>
</dbReference>
<proteinExistence type="predicted"/>
<dbReference type="EMBL" id="RXIC02000024">
    <property type="protein sequence ID" value="KAB1208750.1"/>
    <property type="molecule type" value="Genomic_DNA"/>
</dbReference>
<feature type="transmembrane region" description="Helical" evidence="2">
    <location>
        <begin position="97"/>
        <end position="115"/>
    </location>
</feature>
<gene>
    <name evidence="3" type="ORF">CJ030_MR6G005859</name>
</gene>
<feature type="region of interest" description="Disordered" evidence="1">
    <location>
        <begin position="544"/>
        <end position="575"/>
    </location>
</feature>
<dbReference type="InterPro" id="IPR040229">
    <property type="entry name" value="At3g27390-like"/>
</dbReference>
<reference evidence="3 4" key="1">
    <citation type="journal article" date="2019" name="Plant Biotechnol. J.">
        <title>The red bayberry genome and genetic basis of sex determination.</title>
        <authorList>
            <person name="Jia H.M."/>
            <person name="Jia H.J."/>
            <person name="Cai Q.L."/>
            <person name="Wang Y."/>
            <person name="Zhao H.B."/>
            <person name="Yang W.F."/>
            <person name="Wang G.Y."/>
            <person name="Li Y.H."/>
            <person name="Zhan D.L."/>
            <person name="Shen Y.T."/>
            <person name="Niu Q.F."/>
            <person name="Chang L."/>
            <person name="Qiu J."/>
            <person name="Zhao L."/>
            <person name="Xie H.B."/>
            <person name="Fu W.Y."/>
            <person name="Jin J."/>
            <person name="Li X.W."/>
            <person name="Jiao Y."/>
            <person name="Zhou C.C."/>
            <person name="Tu T."/>
            <person name="Chai C.Y."/>
            <person name="Gao J.L."/>
            <person name="Fan L.J."/>
            <person name="van de Weg E."/>
            <person name="Wang J.Y."/>
            <person name="Gao Z.S."/>
        </authorList>
    </citation>
    <scope>NUCLEOTIDE SEQUENCE [LARGE SCALE GENOMIC DNA]</scope>
    <source>
        <tissue evidence="3">Leaves</tissue>
    </source>
</reference>
<dbReference type="GO" id="GO:0010228">
    <property type="term" value="P:vegetative to reproductive phase transition of meristem"/>
    <property type="evidence" value="ECO:0007669"/>
    <property type="project" value="TreeGrafter"/>
</dbReference>
<dbReference type="OrthoDB" id="1932537at2759"/>
<evidence type="ECO:0000256" key="1">
    <source>
        <dbReference type="SAM" id="MobiDB-lite"/>
    </source>
</evidence>